<comment type="caution">
    <text evidence="2">The sequence shown here is derived from an EMBL/GenBank/DDBJ whole genome shotgun (WGS) entry which is preliminary data.</text>
</comment>
<feature type="compositionally biased region" description="Polar residues" evidence="1">
    <location>
        <begin position="269"/>
        <end position="282"/>
    </location>
</feature>
<feature type="region of interest" description="Disordered" evidence="1">
    <location>
        <begin position="1"/>
        <end position="33"/>
    </location>
</feature>
<name>A0A8J4EXA2_9CHLO</name>
<feature type="region of interest" description="Disordered" evidence="1">
    <location>
        <begin position="46"/>
        <end position="91"/>
    </location>
</feature>
<proteinExistence type="predicted"/>
<protein>
    <submittedName>
        <fullName evidence="2">Uncharacterized protein</fullName>
    </submittedName>
</protein>
<accession>A0A8J4EXA2</accession>
<evidence type="ECO:0000313" key="3">
    <source>
        <dbReference type="Proteomes" id="UP000747399"/>
    </source>
</evidence>
<reference evidence="2" key="1">
    <citation type="journal article" date="2021" name="Proc. Natl. Acad. Sci. U.S.A.">
        <title>Three genomes in the algal genus Volvox reveal the fate of a haploid sex-determining region after a transition to homothallism.</title>
        <authorList>
            <person name="Yamamoto K."/>
            <person name="Hamaji T."/>
            <person name="Kawai-Toyooka H."/>
            <person name="Matsuzaki R."/>
            <person name="Takahashi F."/>
            <person name="Nishimura Y."/>
            <person name="Kawachi M."/>
            <person name="Noguchi H."/>
            <person name="Minakuchi Y."/>
            <person name="Umen J.G."/>
            <person name="Toyoda A."/>
            <person name="Nozaki H."/>
        </authorList>
    </citation>
    <scope>NUCLEOTIDE SEQUENCE</scope>
    <source>
        <strain evidence="2">NIES-3780</strain>
    </source>
</reference>
<feature type="region of interest" description="Disordered" evidence="1">
    <location>
        <begin position="123"/>
        <end position="354"/>
    </location>
</feature>
<evidence type="ECO:0000256" key="1">
    <source>
        <dbReference type="SAM" id="MobiDB-lite"/>
    </source>
</evidence>
<feature type="compositionally biased region" description="Low complexity" evidence="1">
    <location>
        <begin position="335"/>
        <end position="344"/>
    </location>
</feature>
<dbReference type="Proteomes" id="UP000747399">
    <property type="component" value="Unassembled WGS sequence"/>
</dbReference>
<feature type="non-terminal residue" evidence="2">
    <location>
        <position position="1"/>
    </location>
</feature>
<organism evidence="2 3">
    <name type="scientific">Volvox africanus</name>
    <dbReference type="NCBI Taxonomy" id="51714"/>
    <lineage>
        <taxon>Eukaryota</taxon>
        <taxon>Viridiplantae</taxon>
        <taxon>Chlorophyta</taxon>
        <taxon>core chlorophytes</taxon>
        <taxon>Chlorophyceae</taxon>
        <taxon>CS clade</taxon>
        <taxon>Chlamydomonadales</taxon>
        <taxon>Volvocaceae</taxon>
        <taxon>Volvox</taxon>
    </lineage>
</organism>
<dbReference type="EMBL" id="BNCO01000011">
    <property type="protein sequence ID" value="GIL51829.1"/>
    <property type="molecule type" value="Genomic_DNA"/>
</dbReference>
<feature type="compositionally biased region" description="Low complexity" evidence="1">
    <location>
        <begin position="298"/>
        <end position="323"/>
    </location>
</feature>
<feature type="compositionally biased region" description="Low complexity" evidence="1">
    <location>
        <begin position="79"/>
        <end position="88"/>
    </location>
</feature>
<feature type="compositionally biased region" description="Polar residues" evidence="1">
    <location>
        <begin position="21"/>
        <end position="31"/>
    </location>
</feature>
<sequence length="354" mass="35748">TKAEGRSCGGGDSDAPAASEANGSDPASSDCPTAAANAVTAACRGDLETRVPDTQQPDMAAGSLRDPPEERHVDGGSGAAAVSSSSAVPLQPDFSPLQLSSGCHEFLAMLVRDSVRLTPRVLSSSAVAAADTSTTPPHQLAPPPSPPQASGVSVGDPTDAVKASDRGSREDLPRPAPLQPPPQAKTQAQQQEMRVLPIGTHSGPLPGPMPGGFSAAPSTAGSHHPPGPAGTRQFRPSPDPRTAGQQPAAQPAAQGSHGVPLAQARFAVSHNSPGSAMGSGNPNPNPEPHRSQGGSGAACGLLAPGALAMQQSTAPAAAPRQLSLPPPQQLPPPLQQHQQQTQQQEGSRRPLRLK</sequence>
<keyword evidence="3" id="KW-1185">Reference proteome</keyword>
<feature type="compositionally biased region" description="Low complexity" evidence="1">
    <location>
        <begin position="243"/>
        <end position="255"/>
    </location>
</feature>
<feature type="compositionally biased region" description="Pro residues" evidence="1">
    <location>
        <begin position="174"/>
        <end position="183"/>
    </location>
</feature>
<evidence type="ECO:0000313" key="2">
    <source>
        <dbReference type="EMBL" id="GIL51829.1"/>
    </source>
</evidence>
<feature type="non-terminal residue" evidence="2">
    <location>
        <position position="354"/>
    </location>
</feature>
<feature type="compositionally biased region" description="Low complexity" evidence="1">
    <location>
        <begin position="123"/>
        <end position="138"/>
    </location>
</feature>
<feature type="compositionally biased region" description="Pro residues" evidence="1">
    <location>
        <begin position="324"/>
        <end position="334"/>
    </location>
</feature>
<dbReference type="AlphaFoldDB" id="A0A8J4EXA2"/>
<feature type="compositionally biased region" description="Basic and acidic residues" evidence="1">
    <location>
        <begin position="162"/>
        <end position="173"/>
    </location>
</feature>
<gene>
    <name evidence="2" type="ORF">Vafri_7738</name>
</gene>